<comment type="similarity">
    <text evidence="2">Belongs to the peptidase U48 family.</text>
</comment>
<dbReference type="CDD" id="cd03062">
    <property type="entry name" value="TRX_Fd_Sucrase"/>
    <property type="match status" value="1"/>
</dbReference>
<keyword evidence="4 11" id="KW-0812">Transmembrane</keyword>
<dbReference type="GeneID" id="98158900"/>
<evidence type="ECO:0000256" key="8">
    <source>
        <dbReference type="ARBA" id="ARBA00023136"/>
    </source>
</evidence>
<dbReference type="Pfam" id="PF02517">
    <property type="entry name" value="Rce1-like"/>
    <property type="match status" value="1"/>
</dbReference>
<evidence type="ECO:0000256" key="7">
    <source>
        <dbReference type="ARBA" id="ARBA00022989"/>
    </source>
</evidence>
<dbReference type="Gene3D" id="3.40.30.10">
    <property type="entry name" value="Glutaredoxin"/>
    <property type="match status" value="1"/>
</dbReference>
<comment type="catalytic activity">
    <reaction evidence="9">
        <text>Hydrolyzes the peptide bond -P2-(S-farnesyl or geranylgeranyl)C-P1'-P2'-P3'-COOH where P1' and P2' are amino acids with aliphatic sidechains and P3' is any C-terminal residue.</text>
        <dbReference type="EC" id="3.4.26.1"/>
    </reaction>
</comment>
<keyword evidence="6" id="KW-0256">Endoplasmic reticulum</keyword>
<dbReference type="Proteomes" id="UP001610444">
    <property type="component" value="Unassembled WGS sequence"/>
</dbReference>
<dbReference type="InterPro" id="IPR036249">
    <property type="entry name" value="Thioredoxin-like_sf"/>
</dbReference>
<proteinExistence type="inferred from homology"/>
<name>A0ABR4JB31_9EURO</name>
<dbReference type="SUPFAM" id="SSF52833">
    <property type="entry name" value="Thioredoxin-like"/>
    <property type="match status" value="1"/>
</dbReference>
<keyword evidence="7 11" id="KW-1133">Transmembrane helix</keyword>
<keyword evidence="8 11" id="KW-0472">Membrane</keyword>
<evidence type="ECO:0000256" key="3">
    <source>
        <dbReference type="ARBA" id="ARBA00022670"/>
    </source>
</evidence>
<evidence type="ECO:0000259" key="12">
    <source>
        <dbReference type="Pfam" id="PF02517"/>
    </source>
</evidence>
<sequence>MAPVSLLARLKSFYSKQDDEPAISAQAAACISVCLTIIYVLPFYVSPATRPSATLSRDAPSVIRARIRAVTLSCIICTLAVLWLIVAKDNATIADALKLTGWWPLSLIDVVRSLTLTAILFTGPLFERGVAEGEWRYWLRGARISETLGGWIGWRNYIAGPVTEEIMFRSAIIPLHLLAKVDPGRIVFIAPLYFGVAHVHHFYEFRLTHPDTPILAAALRSIFQFGFTTIFGWYATFVYLRTGSLLAVILIHTFCNWCGLPRLWGRVEAVVHIGPTLNRGKEDSDRSIVYTYGELSIGWSVAYYALLVGGAIGFYYGLWPLTESLHALVEFTGSTNQRRIPIEIPSPFPVTKTCPDPKCSCPATPSMPDGLPLDHDHPLSGTMAAYAQQIVVCTGQRDWTSRIEDDGPDQSWGGLVRGLKRLLGRGGPYADPFNNVMITNSSLSQSPTSSSSAGTASAFLFPSFKYFPSIPTHISGSPETSTDLSTFVRAYLLPTKLSPMTETLPEPRHSDLLRKPDLASRFTDAVELKHSPVILICGHGGRDMRCGVMAPVLEEQFRKVLGSKGIFAPADASASSNFDSPERAHIGLISHIGGHKYAGNVIIYIPKGMNYEDSSAPHPLAGKGIWYGRVEPKHVEGIVEETILKGKVVSDHFRGGIDQDGDILRL</sequence>
<keyword evidence="3" id="KW-0645">Protease</keyword>
<evidence type="ECO:0000256" key="5">
    <source>
        <dbReference type="ARBA" id="ARBA00022801"/>
    </source>
</evidence>
<feature type="domain" description="CAAX prenyl protease 2/Lysostaphin resistance protein A-like" evidence="12">
    <location>
        <begin position="151"/>
        <end position="257"/>
    </location>
</feature>
<feature type="transmembrane region" description="Helical" evidence="11">
    <location>
        <begin position="67"/>
        <end position="86"/>
    </location>
</feature>
<reference evidence="13 14" key="1">
    <citation type="submission" date="2024-07" db="EMBL/GenBank/DDBJ databases">
        <title>Section-level genome sequencing and comparative genomics of Aspergillus sections Usti and Cavernicolus.</title>
        <authorList>
            <consortium name="Lawrence Berkeley National Laboratory"/>
            <person name="Nybo J.L."/>
            <person name="Vesth T.C."/>
            <person name="Theobald S."/>
            <person name="Frisvad J.C."/>
            <person name="Larsen T.O."/>
            <person name="Kjaerboelling I."/>
            <person name="Rothschild-Mancinelli K."/>
            <person name="Lyhne E.K."/>
            <person name="Kogle M.E."/>
            <person name="Barry K."/>
            <person name="Clum A."/>
            <person name="Na H."/>
            <person name="Ledsgaard L."/>
            <person name="Lin J."/>
            <person name="Lipzen A."/>
            <person name="Kuo A."/>
            <person name="Riley R."/>
            <person name="Mondo S."/>
            <person name="LaButti K."/>
            <person name="Haridas S."/>
            <person name="Pangalinan J."/>
            <person name="Salamov A.A."/>
            <person name="Simmons B.A."/>
            <person name="Magnuson J.K."/>
            <person name="Chen J."/>
            <person name="Drula E."/>
            <person name="Henrissat B."/>
            <person name="Wiebenga A."/>
            <person name="Lubbers R.J."/>
            <person name="Gomes A.C."/>
            <person name="Macurrencykelacurrency M.R."/>
            <person name="Stajich J."/>
            <person name="Grigoriev I.V."/>
            <person name="Mortensen U.H."/>
            <person name="De vries R.P."/>
            <person name="Baker S.E."/>
            <person name="Andersen M.R."/>
        </authorList>
    </citation>
    <scope>NUCLEOTIDE SEQUENCE [LARGE SCALE GENOMIC DNA]</scope>
    <source>
        <strain evidence="13 14">CBS 756.74</strain>
    </source>
</reference>
<feature type="transmembrane region" description="Helical" evidence="11">
    <location>
        <begin position="297"/>
        <end position="318"/>
    </location>
</feature>
<keyword evidence="14" id="KW-1185">Reference proteome</keyword>
<evidence type="ECO:0000313" key="14">
    <source>
        <dbReference type="Proteomes" id="UP001610444"/>
    </source>
</evidence>
<dbReference type="EMBL" id="JBFXLR010000100">
    <property type="protein sequence ID" value="KAL2837264.1"/>
    <property type="molecule type" value="Genomic_DNA"/>
</dbReference>
<dbReference type="RefSeq" id="XP_070892461.1">
    <property type="nucleotide sequence ID" value="XM_071043736.1"/>
</dbReference>
<comment type="caution">
    <text evidence="13">The sequence shown here is derived from an EMBL/GenBank/DDBJ whole genome shotgun (WGS) entry which is preliminary data.</text>
</comment>
<evidence type="ECO:0000256" key="1">
    <source>
        <dbReference type="ARBA" id="ARBA00004477"/>
    </source>
</evidence>
<comment type="subcellular location">
    <subcellularLocation>
        <location evidence="1">Endoplasmic reticulum membrane</location>
        <topology evidence="1">Multi-pass membrane protein</topology>
    </subcellularLocation>
</comment>
<evidence type="ECO:0000256" key="2">
    <source>
        <dbReference type="ARBA" id="ARBA00006897"/>
    </source>
</evidence>
<evidence type="ECO:0000256" key="9">
    <source>
        <dbReference type="ARBA" id="ARBA00047280"/>
    </source>
</evidence>
<dbReference type="Pfam" id="PF06999">
    <property type="entry name" value="Suc_Fer-like"/>
    <property type="match status" value="1"/>
</dbReference>
<dbReference type="EC" id="3.4.26.1" evidence="10"/>
<evidence type="ECO:0000256" key="10">
    <source>
        <dbReference type="ARBA" id="ARBA00049729"/>
    </source>
</evidence>
<keyword evidence="5" id="KW-0378">Hydrolase</keyword>
<dbReference type="PANTHER" id="PTHR13046:SF0">
    <property type="entry name" value="CAAX PRENYL PROTEASE 2"/>
    <property type="match status" value="1"/>
</dbReference>
<evidence type="ECO:0000256" key="4">
    <source>
        <dbReference type="ARBA" id="ARBA00022692"/>
    </source>
</evidence>
<evidence type="ECO:0000256" key="6">
    <source>
        <dbReference type="ARBA" id="ARBA00022824"/>
    </source>
</evidence>
<dbReference type="InterPro" id="IPR003675">
    <property type="entry name" value="Rce1/LyrA-like_dom"/>
</dbReference>
<accession>A0ABR4JB31</accession>
<protein>
    <recommendedName>
        <fullName evidence="10">intramembrane prenyl-peptidase Rce1</fullName>
        <ecNumber evidence="10">3.4.26.1</ecNumber>
    </recommendedName>
</protein>
<dbReference type="PANTHER" id="PTHR13046">
    <property type="entry name" value="PROTEASE U48 CAAX PRENYL PROTEASE RCE1"/>
    <property type="match status" value="1"/>
</dbReference>
<dbReference type="InterPro" id="IPR009737">
    <property type="entry name" value="Aim32/Apd1-like"/>
</dbReference>
<organism evidence="13 14">
    <name type="scientific">Aspergillus pseudodeflectus</name>
    <dbReference type="NCBI Taxonomy" id="176178"/>
    <lineage>
        <taxon>Eukaryota</taxon>
        <taxon>Fungi</taxon>
        <taxon>Dikarya</taxon>
        <taxon>Ascomycota</taxon>
        <taxon>Pezizomycotina</taxon>
        <taxon>Eurotiomycetes</taxon>
        <taxon>Eurotiomycetidae</taxon>
        <taxon>Eurotiales</taxon>
        <taxon>Aspergillaceae</taxon>
        <taxon>Aspergillus</taxon>
        <taxon>Aspergillus subgen. Nidulantes</taxon>
    </lineage>
</organism>
<evidence type="ECO:0000256" key="11">
    <source>
        <dbReference type="SAM" id="Phobius"/>
    </source>
</evidence>
<gene>
    <name evidence="13" type="ORF">BJX68DRAFT_259637</name>
</gene>
<feature type="transmembrane region" description="Helical" evidence="11">
    <location>
        <begin position="23"/>
        <end position="46"/>
    </location>
</feature>
<dbReference type="InterPro" id="IPR039731">
    <property type="entry name" value="Rce1"/>
</dbReference>
<evidence type="ECO:0000313" key="13">
    <source>
        <dbReference type="EMBL" id="KAL2837264.1"/>
    </source>
</evidence>